<comment type="subcellular location">
    <subcellularLocation>
        <location evidence="1">Golgi apparatus membrane</location>
        <topology evidence="1">Single-pass type II membrane protein</topology>
    </subcellularLocation>
</comment>
<accession>A0A8T2RPW2</accession>
<sequence length="909" mass="100295">MPGLGRLPKYVSDANETVAPPSNGLRRLWSAQRASPPPRFLLVVLLSAQIVFLAIFRLGPSASMWKGQGTENSLQTPLAGNLISAQDSVLIFNVSAHSEGLQDKGSNANAISATSDPSATKPSPEEGEDSSFAQEMEMPTEDRDVLEMKEMDNVADSDQFKGPNESGGNGPNQEQSAPVTEEHLDEALPSVGEDFLAETPSKESKTSEFNEAVQEEEKTPSFELSDESKPSVDDNWTGNTAAEEAVPVDAEADASADNRVDLLLDSSALVAADTASKLGDCSTGSDASTCITASQSPKKTSNRRKGRRKRNRKSTGKSKKIVSETKKGGEPNLPGGSDTAVPAAEESLKYTSEDEISSKNVEESNMGASVKQQSETEQQEFQYSRELEKDATFSNEETDQNGVQIKQVIPEAEFQIEQNHQEDKISPSVEYKSHEDSSDVAIDATSVSEEHEGQPTTEQVREISSEEAWGASTPVTEVKDHAEDGQNLMEGGSRQDTAREEEAVMKPLAHQETASSECMYGYIYLYNLPDIFNRGIHANCSTLHPWTDVCPTLENGGLGQSLGESSPLGQVGSWYASNPFMAEMVFHNRMLQHNCLTDNPDAASAFYLPFYAGLGLGRHLYAGSSIESRDGLSNHFVGWLMDQPAWKRSSGSDHFLMIGRNTWDFRRSQDEGWGSGFLNKPEMQNVTKLLLERNPWDGKEMAVPCLTNFHPQNDADLAAWQDHIRGLQRNRLFSFAAMPKDRFPDDFRRILFKQCEQSGQCQSLDCSNGICNDNQKTLGLFMDSVFCLQPRGDSFTRRSIFDCLLAGTIPVFFWHRSAYKQFEWHLPADHDSYSVFISRYDVRNGTKVEDVLNAIAPEKVQSMREAVIQLLPKMVYAVSGLSLKQKDAFDVAIEGVMRSFKGSMVSLQR</sequence>
<feature type="region of interest" description="Disordered" evidence="5">
    <location>
        <begin position="411"/>
        <end position="501"/>
    </location>
</feature>
<evidence type="ECO:0000313" key="7">
    <source>
        <dbReference type="EMBL" id="KAH7297834.1"/>
    </source>
</evidence>
<feature type="compositionally biased region" description="Polar residues" evidence="5">
    <location>
        <begin position="282"/>
        <end position="297"/>
    </location>
</feature>
<keyword evidence="3" id="KW-0812">Transmembrane</keyword>
<feature type="compositionally biased region" description="Basic residues" evidence="5">
    <location>
        <begin position="300"/>
        <end position="320"/>
    </location>
</feature>
<feature type="compositionally biased region" description="Basic and acidic residues" evidence="5">
    <location>
        <begin position="448"/>
        <end position="464"/>
    </location>
</feature>
<evidence type="ECO:0000256" key="5">
    <source>
        <dbReference type="SAM" id="MobiDB-lite"/>
    </source>
</evidence>
<dbReference type="Proteomes" id="UP000825935">
    <property type="component" value="Chromosome 25"/>
</dbReference>
<feature type="compositionally biased region" description="Basic and acidic residues" evidence="5">
    <location>
        <begin position="419"/>
        <end position="437"/>
    </location>
</feature>
<feature type="region of interest" description="Disordered" evidence="5">
    <location>
        <begin position="156"/>
        <end position="253"/>
    </location>
</feature>
<protein>
    <recommendedName>
        <fullName evidence="6">Exostosin GT47 domain-containing protein</fullName>
    </recommendedName>
</protein>
<feature type="compositionally biased region" description="Low complexity" evidence="5">
    <location>
        <begin position="241"/>
        <end position="253"/>
    </location>
</feature>
<feature type="compositionally biased region" description="Basic and acidic residues" evidence="5">
    <location>
        <begin position="215"/>
        <end position="232"/>
    </location>
</feature>
<proteinExistence type="inferred from homology"/>
<dbReference type="EMBL" id="CM035430">
    <property type="protein sequence ID" value="KAH7297833.1"/>
    <property type="molecule type" value="Genomic_DNA"/>
</dbReference>
<evidence type="ECO:0000313" key="8">
    <source>
        <dbReference type="Proteomes" id="UP000825935"/>
    </source>
</evidence>
<dbReference type="InterPro" id="IPR004263">
    <property type="entry name" value="Exostosin"/>
</dbReference>
<dbReference type="PANTHER" id="PTHR11062:SF214">
    <property type="entry name" value="XYLOGLUCAN GALACTOSYLTRANSFERASE XLT2"/>
    <property type="match status" value="1"/>
</dbReference>
<organism evidence="7 8">
    <name type="scientific">Ceratopteris richardii</name>
    <name type="common">Triangle waterfern</name>
    <dbReference type="NCBI Taxonomy" id="49495"/>
    <lineage>
        <taxon>Eukaryota</taxon>
        <taxon>Viridiplantae</taxon>
        <taxon>Streptophyta</taxon>
        <taxon>Embryophyta</taxon>
        <taxon>Tracheophyta</taxon>
        <taxon>Polypodiopsida</taxon>
        <taxon>Polypodiidae</taxon>
        <taxon>Polypodiales</taxon>
        <taxon>Pteridineae</taxon>
        <taxon>Pteridaceae</taxon>
        <taxon>Parkerioideae</taxon>
        <taxon>Ceratopteris</taxon>
    </lineage>
</organism>
<dbReference type="InterPro" id="IPR040911">
    <property type="entry name" value="Exostosin_GT47"/>
</dbReference>
<name>A0A8T2RPW2_CERRI</name>
<gene>
    <name evidence="7" type="ORF">KP509_25G014600</name>
</gene>
<dbReference type="GO" id="GO:0000139">
    <property type="term" value="C:Golgi membrane"/>
    <property type="evidence" value="ECO:0007669"/>
    <property type="project" value="UniProtKB-SubCell"/>
</dbReference>
<feature type="compositionally biased region" description="Polar residues" evidence="5">
    <location>
        <begin position="104"/>
        <end position="121"/>
    </location>
</feature>
<keyword evidence="3" id="KW-0735">Signal-anchor</keyword>
<evidence type="ECO:0000256" key="2">
    <source>
        <dbReference type="ARBA" id="ARBA00010271"/>
    </source>
</evidence>
<dbReference type="OrthoDB" id="1924787at2759"/>
<feature type="compositionally biased region" description="Basic and acidic residues" evidence="5">
    <location>
        <begin position="346"/>
        <end position="362"/>
    </location>
</feature>
<comment type="similarity">
    <text evidence="2">Belongs to the glycosyltransferase 47 family.</text>
</comment>
<evidence type="ECO:0000256" key="1">
    <source>
        <dbReference type="ARBA" id="ARBA00004323"/>
    </source>
</evidence>
<dbReference type="EMBL" id="CM035430">
    <property type="protein sequence ID" value="KAH7297834.1"/>
    <property type="molecule type" value="Genomic_DNA"/>
</dbReference>
<feature type="domain" description="Exostosin GT47" evidence="6">
    <location>
        <begin position="522"/>
        <end position="849"/>
    </location>
</feature>
<feature type="compositionally biased region" description="Polar residues" evidence="5">
    <location>
        <begin position="366"/>
        <end position="382"/>
    </location>
</feature>
<keyword evidence="8" id="KW-1185">Reference proteome</keyword>
<reference evidence="7" key="1">
    <citation type="submission" date="2021-08" db="EMBL/GenBank/DDBJ databases">
        <title>WGS assembly of Ceratopteris richardii.</title>
        <authorList>
            <person name="Marchant D.B."/>
            <person name="Chen G."/>
            <person name="Jenkins J."/>
            <person name="Shu S."/>
            <person name="Leebens-Mack J."/>
            <person name="Grimwood J."/>
            <person name="Schmutz J."/>
            <person name="Soltis P."/>
            <person name="Soltis D."/>
            <person name="Chen Z.-H."/>
        </authorList>
    </citation>
    <scope>NUCLEOTIDE SEQUENCE</scope>
    <source>
        <strain evidence="7">Whitten #5841</strain>
        <tissue evidence="7">Leaf</tissue>
    </source>
</reference>
<dbReference type="Pfam" id="PF03016">
    <property type="entry name" value="Exostosin_GT47"/>
    <property type="match status" value="1"/>
</dbReference>
<dbReference type="AlphaFoldDB" id="A0A8T2RPW2"/>
<dbReference type="GO" id="GO:0016757">
    <property type="term" value="F:glycosyltransferase activity"/>
    <property type="evidence" value="ECO:0007669"/>
    <property type="project" value="InterPro"/>
</dbReference>
<keyword evidence="4" id="KW-0333">Golgi apparatus</keyword>
<evidence type="ECO:0000256" key="4">
    <source>
        <dbReference type="ARBA" id="ARBA00023034"/>
    </source>
</evidence>
<dbReference type="PANTHER" id="PTHR11062">
    <property type="entry name" value="EXOSTOSIN HEPARAN SULFATE GLYCOSYLTRANSFERASE -RELATED"/>
    <property type="match status" value="1"/>
</dbReference>
<comment type="caution">
    <text evidence="7">The sequence shown here is derived from an EMBL/GenBank/DDBJ whole genome shotgun (WGS) entry which is preliminary data.</text>
</comment>
<feature type="region of interest" description="Disordered" evidence="5">
    <location>
        <begin position="100"/>
        <end position="139"/>
    </location>
</feature>
<feature type="region of interest" description="Disordered" evidence="5">
    <location>
        <begin position="276"/>
        <end position="384"/>
    </location>
</feature>
<evidence type="ECO:0000256" key="3">
    <source>
        <dbReference type="ARBA" id="ARBA00022968"/>
    </source>
</evidence>
<evidence type="ECO:0000259" key="6">
    <source>
        <dbReference type="Pfam" id="PF03016"/>
    </source>
</evidence>
<dbReference type="EMBL" id="CM035430">
    <property type="protein sequence ID" value="KAH7297832.1"/>
    <property type="molecule type" value="Genomic_DNA"/>
</dbReference>